<name>A0A1Q3DII7_CEPFO</name>
<protein>
    <recommendedName>
        <fullName evidence="3">Exo_endo_phos domain-containing protein</fullName>
    </recommendedName>
</protein>
<dbReference type="InParanoid" id="A0A1Q3DII7"/>
<dbReference type="STRING" id="3775.A0A1Q3DII7"/>
<dbReference type="PANTHER" id="PTHR33710:SF71">
    <property type="entry name" value="ENDONUCLEASE_EXONUCLEASE_PHOSPHATASE DOMAIN-CONTAINING PROTEIN"/>
    <property type="match status" value="1"/>
</dbReference>
<dbReference type="PANTHER" id="PTHR33710">
    <property type="entry name" value="BNAC02G09200D PROTEIN"/>
    <property type="match status" value="1"/>
</dbReference>
<dbReference type="OrthoDB" id="1742140at2759"/>
<evidence type="ECO:0000313" key="2">
    <source>
        <dbReference type="Proteomes" id="UP000187406"/>
    </source>
</evidence>
<dbReference type="Proteomes" id="UP000187406">
    <property type="component" value="Unassembled WGS sequence"/>
</dbReference>
<comment type="caution">
    <text evidence="1">The sequence shown here is derived from an EMBL/GenBank/DDBJ whole genome shotgun (WGS) entry which is preliminary data.</text>
</comment>
<dbReference type="SUPFAM" id="SSF56219">
    <property type="entry name" value="DNase I-like"/>
    <property type="match status" value="1"/>
</dbReference>
<evidence type="ECO:0000313" key="1">
    <source>
        <dbReference type="EMBL" id="GAV92317.1"/>
    </source>
</evidence>
<dbReference type="Gene3D" id="3.60.10.10">
    <property type="entry name" value="Endonuclease/exonuclease/phosphatase"/>
    <property type="match status" value="1"/>
</dbReference>
<sequence>MGDFNVSRHPQEQLHGSLKFSKAMNELNNCLNTLEVDDIRNLGRFFTWSNKRDGAYTVNKKLDRALGNWGWHKEYNHSYAQFHNPGVSDHSPVSVTLLDPWRNGSKAFNFLNFWTKDNRFLGLVRRVWGQRAVGNPLEVVLSKLRNLKRELKHTFRKSNPSTKKETIRVEIENIQSKLLHHPSDPELLHQEKNLIARLWKVKAEEESFLKQKSRINWLKLGDSNNKCFHRAVTSLHHRNHIDRLQKSDGSWACTQVRLKVGSGTL</sequence>
<organism evidence="1 2">
    <name type="scientific">Cephalotus follicularis</name>
    <name type="common">Albany pitcher plant</name>
    <dbReference type="NCBI Taxonomy" id="3775"/>
    <lineage>
        <taxon>Eukaryota</taxon>
        <taxon>Viridiplantae</taxon>
        <taxon>Streptophyta</taxon>
        <taxon>Embryophyta</taxon>
        <taxon>Tracheophyta</taxon>
        <taxon>Spermatophyta</taxon>
        <taxon>Magnoliopsida</taxon>
        <taxon>eudicotyledons</taxon>
        <taxon>Gunneridae</taxon>
        <taxon>Pentapetalae</taxon>
        <taxon>rosids</taxon>
        <taxon>fabids</taxon>
        <taxon>Oxalidales</taxon>
        <taxon>Cephalotaceae</taxon>
        <taxon>Cephalotus</taxon>
    </lineage>
</organism>
<reference evidence="2" key="1">
    <citation type="submission" date="2016-04" db="EMBL/GenBank/DDBJ databases">
        <title>Cephalotus genome sequencing.</title>
        <authorList>
            <person name="Fukushima K."/>
            <person name="Hasebe M."/>
            <person name="Fang X."/>
        </authorList>
    </citation>
    <scope>NUCLEOTIDE SEQUENCE [LARGE SCALE GENOMIC DNA]</scope>
    <source>
        <strain evidence="2">cv. St1</strain>
    </source>
</reference>
<proteinExistence type="predicted"/>
<dbReference type="EMBL" id="BDDD01009441">
    <property type="protein sequence ID" value="GAV92317.1"/>
    <property type="molecule type" value="Genomic_DNA"/>
</dbReference>
<gene>
    <name evidence="1" type="ORF">CFOL_v3_35697</name>
</gene>
<accession>A0A1Q3DII7</accession>
<keyword evidence="2" id="KW-1185">Reference proteome</keyword>
<evidence type="ECO:0008006" key="3">
    <source>
        <dbReference type="Google" id="ProtNLM"/>
    </source>
</evidence>
<dbReference type="InterPro" id="IPR036691">
    <property type="entry name" value="Endo/exonu/phosph_ase_sf"/>
</dbReference>
<dbReference type="AlphaFoldDB" id="A0A1Q3DII7"/>